<evidence type="ECO:0000256" key="4">
    <source>
        <dbReference type="SAM" id="MobiDB-lite"/>
    </source>
</evidence>
<dbReference type="Gene3D" id="1.10.10.10">
    <property type="entry name" value="Winged helix-like DNA-binding domain superfamily/Winged helix DNA-binding domain"/>
    <property type="match status" value="1"/>
</dbReference>
<dbReference type="InterPro" id="IPR036388">
    <property type="entry name" value="WH-like_DNA-bd_sf"/>
</dbReference>
<keyword evidence="1" id="KW-0805">Transcription regulation</keyword>
<evidence type="ECO:0000259" key="5">
    <source>
        <dbReference type="PROSITE" id="PS50949"/>
    </source>
</evidence>
<dbReference type="SUPFAM" id="SSF46785">
    <property type="entry name" value="Winged helix' DNA-binding domain"/>
    <property type="match status" value="1"/>
</dbReference>
<dbReference type="PROSITE" id="PS50949">
    <property type="entry name" value="HTH_GNTR"/>
    <property type="match status" value="1"/>
</dbReference>
<dbReference type="GO" id="GO:0003677">
    <property type="term" value="F:DNA binding"/>
    <property type="evidence" value="ECO:0007669"/>
    <property type="project" value="UniProtKB-KW"/>
</dbReference>
<dbReference type="EMBL" id="NGFO01000003">
    <property type="protein sequence ID" value="OUC80281.1"/>
    <property type="molecule type" value="Genomic_DNA"/>
</dbReference>
<keyword evidence="3" id="KW-0804">Transcription</keyword>
<dbReference type="OrthoDB" id="7989071at2"/>
<feature type="region of interest" description="Disordered" evidence="4">
    <location>
        <begin position="228"/>
        <end position="255"/>
    </location>
</feature>
<accession>A0A243QF21</accession>
<dbReference type="SMART" id="SM00345">
    <property type="entry name" value="HTH_GNTR"/>
    <property type="match status" value="1"/>
</dbReference>
<keyword evidence="2" id="KW-0238">DNA-binding</keyword>
<dbReference type="PANTHER" id="PTHR43537:SF5">
    <property type="entry name" value="UXU OPERON TRANSCRIPTIONAL REGULATOR"/>
    <property type="match status" value="1"/>
</dbReference>
<dbReference type="Pfam" id="PF00392">
    <property type="entry name" value="GntR"/>
    <property type="match status" value="1"/>
</dbReference>
<dbReference type="AlphaFoldDB" id="A0A243QF21"/>
<evidence type="ECO:0000256" key="1">
    <source>
        <dbReference type="ARBA" id="ARBA00023015"/>
    </source>
</evidence>
<dbReference type="Pfam" id="PF07729">
    <property type="entry name" value="FCD"/>
    <property type="match status" value="1"/>
</dbReference>
<gene>
    <name evidence="6" type="ORF">CA982_03550</name>
</gene>
<name>A0A243QF21_9ACTN</name>
<evidence type="ECO:0000256" key="3">
    <source>
        <dbReference type="ARBA" id="ARBA00023163"/>
    </source>
</evidence>
<dbReference type="PANTHER" id="PTHR43537">
    <property type="entry name" value="TRANSCRIPTIONAL REGULATOR, GNTR FAMILY"/>
    <property type="match status" value="1"/>
</dbReference>
<dbReference type="InterPro" id="IPR036390">
    <property type="entry name" value="WH_DNA-bd_sf"/>
</dbReference>
<reference evidence="6 7" key="1">
    <citation type="submission" date="2017-05" db="EMBL/GenBank/DDBJ databases">
        <title>Biotechnological potential of actinobacteria isolated from South African environments.</title>
        <authorList>
            <person name="Le Roes-Hill M."/>
            <person name="Prins A."/>
            <person name="Durrell K.A."/>
        </authorList>
    </citation>
    <scope>NUCLEOTIDE SEQUENCE [LARGE SCALE GENOMIC DNA]</scope>
    <source>
        <strain evidence="6">BS2</strain>
    </source>
</reference>
<dbReference type="InterPro" id="IPR011711">
    <property type="entry name" value="GntR_C"/>
</dbReference>
<dbReference type="GO" id="GO:0003700">
    <property type="term" value="F:DNA-binding transcription factor activity"/>
    <property type="evidence" value="ECO:0007669"/>
    <property type="project" value="InterPro"/>
</dbReference>
<dbReference type="PRINTS" id="PR00035">
    <property type="entry name" value="HTHGNTR"/>
</dbReference>
<dbReference type="Proteomes" id="UP000194632">
    <property type="component" value="Unassembled WGS sequence"/>
</dbReference>
<dbReference type="Gene3D" id="1.20.120.530">
    <property type="entry name" value="GntR ligand-binding domain-like"/>
    <property type="match status" value="1"/>
</dbReference>
<protein>
    <submittedName>
        <fullName evidence="6">GntR family transcriptional regulator</fullName>
    </submittedName>
</protein>
<dbReference type="SMART" id="SM00895">
    <property type="entry name" value="FCD"/>
    <property type="match status" value="1"/>
</dbReference>
<keyword evidence="7" id="KW-1185">Reference proteome</keyword>
<comment type="caution">
    <text evidence="6">The sequence shown here is derived from an EMBL/GenBank/DDBJ whole genome shotgun (WGS) entry which is preliminary data.</text>
</comment>
<organism evidence="6 7">
    <name type="scientific">Gordonia lacunae</name>
    <dbReference type="NCBI Taxonomy" id="417102"/>
    <lineage>
        <taxon>Bacteria</taxon>
        <taxon>Bacillati</taxon>
        <taxon>Actinomycetota</taxon>
        <taxon>Actinomycetes</taxon>
        <taxon>Mycobacteriales</taxon>
        <taxon>Gordoniaceae</taxon>
        <taxon>Gordonia</taxon>
    </lineage>
</organism>
<dbReference type="RefSeq" id="WP_086534139.1">
    <property type="nucleotide sequence ID" value="NZ_NGFO01000003.1"/>
</dbReference>
<sequence>MAHRAAPDIGGVEIPRPADAYADLIRDKIVKGELAIGTQLPPERVLVEESGLTRSIIREALARLQRQGLIVTRPGRGGGSVVSRPTPSAFMSSVDLQLQGWAPGTQMLYESRQVIEPWCAYFAAERRTHSDLKRLQAINDEAAASTSDLPAFIDCKIRWHTTIATASRNDLLSTFMEAVSRAILRQTDVAAHRDPVALQRSLSEHRAVTQAIEARDSASAYRLMTHHSAAAPQAGEDSDTPSALDHCSSAPRRPA</sequence>
<dbReference type="STRING" id="417102.CA982_03550"/>
<evidence type="ECO:0000313" key="6">
    <source>
        <dbReference type="EMBL" id="OUC80281.1"/>
    </source>
</evidence>
<feature type="domain" description="HTH gntR-type" evidence="5">
    <location>
        <begin position="15"/>
        <end position="85"/>
    </location>
</feature>
<dbReference type="SUPFAM" id="SSF48008">
    <property type="entry name" value="GntR ligand-binding domain-like"/>
    <property type="match status" value="1"/>
</dbReference>
<dbReference type="CDD" id="cd07377">
    <property type="entry name" value="WHTH_GntR"/>
    <property type="match status" value="1"/>
</dbReference>
<evidence type="ECO:0000313" key="7">
    <source>
        <dbReference type="Proteomes" id="UP000194632"/>
    </source>
</evidence>
<dbReference type="InterPro" id="IPR008920">
    <property type="entry name" value="TF_FadR/GntR_C"/>
</dbReference>
<dbReference type="InterPro" id="IPR000524">
    <property type="entry name" value="Tscrpt_reg_HTH_GntR"/>
</dbReference>
<evidence type="ECO:0000256" key="2">
    <source>
        <dbReference type="ARBA" id="ARBA00023125"/>
    </source>
</evidence>
<proteinExistence type="predicted"/>